<gene>
    <name evidence="3" type="ORF">G7084_04415</name>
</gene>
<evidence type="ECO:0000313" key="3">
    <source>
        <dbReference type="EMBL" id="QIL50620.1"/>
    </source>
</evidence>
<evidence type="ECO:0000259" key="2">
    <source>
        <dbReference type="Pfam" id="PF20693"/>
    </source>
</evidence>
<organism evidence="3 4">
    <name type="scientific">Weissella coleopterorum</name>
    <dbReference type="NCBI Taxonomy" id="2714949"/>
    <lineage>
        <taxon>Bacteria</taxon>
        <taxon>Bacillati</taxon>
        <taxon>Bacillota</taxon>
        <taxon>Bacilli</taxon>
        <taxon>Lactobacillales</taxon>
        <taxon>Lactobacillaceae</taxon>
        <taxon>Weissella</taxon>
    </lineage>
</organism>
<keyword evidence="4" id="KW-1185">Reference proteome</keyword>
<reference evidence="3 4" key="1">
    <citation type="submission" date="2020-03" db="EMBL/GenBank/DDBJ databases">
        <title>Weissella sp. nov., isolated from Cybister lewisianus.</title>
        <authorList>
            <person name="Hyun D.-W."/>
            <person name="Bae J.-W."/>
        </authorList>
    </citation>
    <scope>NUCLEOTIDE SEQUENCE [LARGE SCALE GENOMIC DNA]</scope>
    <source>
        <strain evidence="3 4">HDW19</strain>
    </source>
</reference>
<dbReference type="EMBL" id="CP049888">
    <property type="protein sequence ID" value="QIL50620.1"/>
    <property type="molecule type" value="Genomic_DNA"/>
</dbReference>
<dbReference type="InterPro" id="IPR048428">
    <property type="entry name" value="YobI-NTPase"/>
</dbReference>
<sequence>MIEFNKLKLSFHQVETEIKVTQDDLFETYTDEIIYLFEKSKKSVLIIEDLDRFENLVIFEKLRELNNKLNQHGNKKWTFIYLMKDDLFHNAKDRVKFFEIIIPVIPIITTNNSYDKLRKILPSDNYAIEDRLLDILSVELDDYRLLLNIYNEFMVYQQSDSNFVNNNELLALIAYKNLHPSDFDDLQNGQGTLAAIVSEAKNNIQDQINRLNEDIQVLETNYIDSKLRTEVEYFILWISQNGKIHDPLTYVEAEKFVKGQDSIYFSDNSLSNSYSSYAYNDFKEISNYTPKIMDESEYNSKKIILEERINLLRQFKLKDIDIDEFDFEIPNVLLMLIKNEYITENYLSTINHFHGDQSSRLFLSNIFKEENDIDVYMELKDIPGLLVKLQEMDYKKKQILNFSLAQYLYDNDFDKFKIVLTTAIDENNGFIEGLIDKDPRIYETIVDLHKNIKFEIQYLDNEQIKYDIIMHSYYKDTNDNNLNTLGVMREFNEEIGIEFLNNSAVYESLKLFWLEHGGIKFKFNNLSDIKNKNLWNDVLNFTLMEKKISNVNIYLSEWKLTNRIKEYLRMFKLEQDESLRFEFIEDSLYDNEVSYNLFKGIWRYYNEEPFSIDKYKTLSTKKVEFLIEHKMLKIDTSLVNVINNMDLPIPRNLDLHQLKEMVNTEEIGLNPAMLMAILEEKDDLNEKLFIRNMKSFTIDFVIGYFKKNKIGDPHLSGIYTREKGFQSRTFDNNETNEAILEWFQNIDEITEINITSAGRLKPKYTVKKLK</sequence>
<accession>A0A6G8B067</accession>
<dbReference type="AlphaFoldDB" id="A0A6G8B067"/>
<dbReference type="Pfam" id="PF20693">
    <property type="entry name" value="YobI-ATPase"/>
    <property type="match status" value="1"/>
</dbReference>
<feature type="domain" description="YobI-like P-loop NTPase" evidence="2">
    <location>
        <begin position="3"/>
        <end position="193"/>
    </location>
</feature>
<proteinExistence type="predicted"/>
<protein>
    <recommendedName>
        <fullName evidence="2">YobI-like P-loop NTPase domain-containing protein</fullName>
    </recommendedName>
</protein>
<dbReference type="Proteomes" id="UP000500741">
    <property type="component" value="Chromosome"/>
</dbReference>
<name>A0A6G8B067_9LACO</name>
<evidence type="ECO:0000256" key="1">
    <source>
        <dbReference type="SAM" id="Coils"/>
    </source>
</evidence>
<dbReference type="KEGG" id="wco:G7084_04415"/>
<evidence type="ECO:0000313" key="4">
    <source>
        <dbReference type="Proteomes" id="UP000500741"/>
    </source>
</evidence>
<feature type="coiled-coil region" evidence="1">
    <location>
        <begin position="194"/>
        <end position="228"/>
    </location>
</feature>
<keyword evidence="1" id="KW-0175">Coiled coil</keyword>